<evidence type="ECO:0000313" key="7">
    <source>
        <dbReference type="Proteomes" id="UP000002204"/>
    </source>
</evidence>
<organism evidence="6 7">
    <name type="scientific">Rhodococcus erythropolis (strain PR4 / NBRC 100887)</name>
    <dbReference type="NCBI Taxonomy" id="234621"/>
    <lineage>
        <taxon>Bacteria</taxon>
        <taxon>Bacillati</taxon>
        <taxon>Actinomycetota</taxon>
        <taxon>Actinomycetes</taxon>
        <taxon>Mycobacteriales</taxon>
        <taxon>Nocardiaceae</taxon>
        <taxon>Rhodococcus</taxon>
        <taxon>Rhodococcus erythropolis group</taxon>
    </lineage>
</organism>
<evidence type="ECO:0000256" key="1">
    <source>
        <dbReference type="ARBA" id="ARBA00023015"/>
    </source>
</evidence>
<evidence type="ECO:0000256" key="2">
    <source>
        <dbReference type="ARBA" id="ARBA00023125"/>
    </source>
</evidence>
<dbReference type="GO" id="GO:0003700">
    <property type="term" value="F:DNA-binding transcription factor activity"/>
    <property type="evidence" value="ECO:0007669"/>
    <property type="project" value="TreeGrafter"/>
</dbReference>
<evidence type="ECO:0000256" key="4">
    <source>
        <dbReference type="PROSITE-ProRule" id="PRU00335"/>
    </source>
</evidence>
<keyword evidence="2 4" id="KW-0238">DNA-binding</keyword>
<dbReference type="eggNOG" id="COG1309">
    <property type="taxonomic scope" value="Bacteria"/>
</dbReference>
<dbReference type="InterPro" id="IPR009057">
    <property type="entry name" value="Homeodomain-like_sf"/>
</dbReference>
<feature type="domain" description="HTH tetR-type" evidence="5">
    <location>
        <begin position="23"/>
        <end position="83"/>
    </location>
</feature>
<dbReference type="KEGG" id="rer:RER_33610"/>
<sequence>MSGHMSGKTKFESTRRRLTQQQAETVDRLTAAAITVLRDKGFADLTVRMVAAEAGVAAATAYTYFSSKSHLVAELFWRRLDAVPHEPSPEAEREAQVCSVLRSVALLVSDEPELAAAVTTAMMGNDPDVEHLRGRIGKNIRERLIEALGPSYDPDVLEALEISWSGALVRAGMGYESYSQIADRLEVTARLIMAGRDNLH</sequence>
<dbReference type="Proteomes" id="UP000002204">
    <property type="component" value="Chromosome"/>
</dbReference>
<dbReference type="Gene3D" id="1.10.357.10">
    <property type="entry name" value="Tetracycline Repressor, domain 2"/>
    <property type="match status" value="1"/>
</dbReference>
<keyword evidence="1" id="KW-0805">Transcription regulation</keyword>
<dbReference type="SUPFAM" id="SSF46689">
    <property type="entry name" value="Homeodomain-like"/>
    <property type="match status" value="1"/>
</dbReference>
<dbReference type="Pfam" id="PF00440">
    <property type="entry name" value="TetR_N"/>
    <property type="match status" value="1"/>
</dbReference>
<dbReference type="EMBL" id="AP008957">
    <property type="protein sequence ID" value="BAH34069.1"/>
    <property type="molecule type" value="Genomic_DNA"/>
</dbReference>
<dbReference type="AlphaFoldDB" id="C1A0D4"/>
<accession>C1A0D4</accession>
<dbReference type="PANTHER" id="PTHR30055:SF234">
    <property type="entry name" value="HTH-TYPE TRANSCRIPTIONAL REGULATOR BETI"/>
    <property type="match status" value="1"/>
</dbReference>
<keyword evidence="3" id="KW-0804">Transcription</keyword>
<dbReference type="PROSITE" id="PS01081">
    <property type="entry name" value="HTH_TETR_1"/>
    <property type="match status" value="1"/>
</dbReference>
<dbReference type="InterPro" id="IPR050109">
    <property type="entry name" value="HTH-type_TetR-like_transc_reg"/>
</dbReference>
<dbReference type="HOGENOM" id="CLU_120438_0_0_11"/>
<feature type="DNA-binding region" description="H-T-H motif" evidence="4">
    <location>
        <begin position="46"/>
        <end position="65"/>
    </location>
</feature>
<gene>
    <name evidence="6" type="ordered locus">RER_33610</name>
</gene>
<dbReference type="InterPro" id="IPR023772">
    <property type="entry name" value="DNA-bd_HTH_TetR-type_CS"/>
</dbReference>
<dbReference type="GO" id="GO:0000976">
    <property type="term" value="F:transcription cis-regulatory region binding"/>
    <property type="evidence" value="ECO:0007669"/>
    <property type="project" value="TreeGrafter"/>
</dbReference>
<protein>
    <submittedName>
        <fullName evidence="6">Putative TetR family transcriptional regulator</fullName>
    </submittedName>
</protein>
<evidence type="ECO:0000259" key="5">
    <source>
        <dbReference type="PROSITE" id="PS50977"/>
    </source>
</evidence>
<reference evidence="6 7" key="2">
    <citation type="journal article" date="2006" name="Environ. Microbiol.">
        <title>Sequence analysis of three plasmids harboured in Rhodococcus erythropolis strain PR4.</title>
        <authorList>
            <person name="Sekine M."/>
            <person name="Tanikawa S."/>
            <person name="Omata S."/>
            <person name="Saito M."/>
            <person name="Fujisawa T."/>
            <person name="Tsukatani N."/>
            <person name="Tajima T."/>
            <person name="Sekigawa T."/>
            <person name="Kosugi H."/>
            <person name="Matsuo Y."/>
            <person name="Nishiko R."/>
            <person name="Imamura K."/>
            <person name="Ito M."/>
            <person name="Narita H."/>
            <person name="Tago S."/>
            <person name="Fujita N."/>
            <person name="Harayama S."/>
        </authorList>
    </citation>
    <scope>NUCLEOTIDE SEQUENCE [LARGE SCALE GENOMIC DNA]</scope>
    <source>
        <strain evidence="7">PR4 / NBRC 100887</strain>
    </source>
</reference>
<dbReference type="InterPro" id="IPR001647">
    <property type="entry name" value="HTH_TetR"/>
</dbReference>
<reference evidence="7" key="1">
    <citation type="submission" date="2005-03" db="EMBL/GenBank/DDBJ databases">
        <title>Comparison of the complete genome sequences of Rhodococcus erythropolis PR4 and Rhodococcus opacus B4.</title>
        <authorList>
            <person name="Takarada H."/>
            <person name="Sekine M."/>
            <person name="Hosoyama A."/>
            <person name="Yamada R."/>
            <person name="Fujisawa T."/>
            <person name="Omata S."/>
            <person name="Shimizu A."/>
            <person name="Tsukatani N."/>
            <person name="Tanikawa S."/>
            <person name="Fujita N."/>
            <person name="Harayama S."/>
        </authorList>
    </citation>
    <scope>NUCLEOTIDE SEQUENCE [LARGE SCALE GENOMIC DNA]</scope>
    <source>
        <strain evidence="7">PR4 / NBRC 100887</strain>
    </source>
</reference>
<proteinExistence type="predicted"/>
<dbReference type="PRINTS" id="PR00455">
    <property type="entry name" value="HTHTETR"/>
</dbReference>
<evidence type="ECO:0000313" key="6">
    <source>
        <dbReference type="EMBL" id="BAH34069.1"/>
    </source>
</evidence>
<evidence type="ECO:0000256" key="3">
    <source>
        <dbReference type="ARBA" id="ARBA00023163"/>
    </source>
</evidence>
<dbReference type="PANTHER" id="PTHR30055">
    <property type="entry name" value="HTH-TYPE TRANSCRIPTIONAL REGULATOR RUTR"/>
    <property type="match status" value="1"/>
</dbReference>
<name>C1A0D4_RHOE4</name>
<dbReference type="PROSITE" id="PS50977">
    <property type="entry name" value="HTH_TETR_2"/>
    <property type="match status" value="1"/>
</dbReference>